<dbReference type="Pfam" id="PF06969">
    <property type="entry name" value="HemN_C"/>
    <property type="match status" value="1"/>
</dbReference>
<dbReference type="Pfam" id="PF04055">
    <property type="entry name" value="Radical_SAM"/>
    <property type="match status" value="1"/>
</dbReference>
<proteinExistence type="inferred from homology"/>
<sequence length="373" mass="43070">MAGIYIHIPFCKQKCTYCDFHFSTTFSAYREKMINAIVVELKTRVNYLGKQTISTLYFGGGTPSLLTREELKLITETVHENYRVEPEIEFTLEANPDDINAEQLMEWKALGVNRLSIGLQSFLQEDLDWMNRAHSAEESVSAVKLAKEHGFSITVDLIYGLPNRTRLDWEYNIEKLVALSPDHISAYCLTVEKRTALHKLIEKGELPEVSEDEQSDQFEILVSTMKSHGYHQYEISNFAKEEAYSQHNSNYWKGISYLGIGPSAHSFDGESRRWNVANNPQYIKGITENTNYFEEEILTPKDRFNELLLTGLRTKWGVHLESLSFKHCPTKQFRKQLDAFIEFELIIEKEGTIYLTEKGKLQADYIAAMLFLD</sequence>
<dbReference type="NCBIfam" id="TIGR00539">
    <property type="entry name" value="hemN_rel"/>
    <property type="match status" value="1"/>
</dbReference>
<dbReference type="PROSITE" id="PS51918">
    <property type="entry name" value="RADICAL_SAM"/>
    <property type="match status" value="1"/>
</dbReference>
<comment type="similarity">
    <text evidence="1">Belongs to the anaerobic coproporphyrinogen-III oxidase family. HemW subfamily.</text>
</comment>
<keyword evidence="2" id="KW-0949">S-adenosyl-L-methionine</keyword>
<keyword evidence="2" id="KW-0411">Iron-sulfur</keyword>
<dbReference type="RefSeq" id="WP_109359260.1">
    <property type="nucleotide sequence ID" value="NZ_QFRJ01000005.1"/>
</dbReference>
<evidence type="ECO:0000256" key="2">
    <source>
        <dbReference type="RuleBase" id="RU364116"/>
    </source>
</evidence>
<dbReference type="GO" id="GO:0051539">
    <property type="term" value="F:4 iron, 4 sulfur cluster binding"/>
    <property type="evidence" value="ECO:0007669"/>
    <property type="project" value="UniProtKB-UniRule"/>
</dbReference>
<evidence type="ECO:0000313" key="5">
    <source>
        <dbReference type="Proteomes" id="UP000245370"/>
    </source>
</evidence>
<dbReference type="SFLD" id="SFLDG01082">
    <property type="entry name" value="B12-binding_domain_containing"/>
    <property type="match status" value="1"/>
</dbReference>
<feature type="domain" description="Radical SAM core" evidence="3">
    <location>
        <begin position="1"/>
        <end position="231"/>
    </location>
</feature>
<name>A0A2U2XCN3_9FLAO</name>
<evidence type="ECO:0000313" key="4">
    <source>
        <dbReference type="EMBL" id="PWH85554.1"/>
    </source>
</evidence>
<dbReference type="InterPro" id="IPR006638">
    <property type="entry name" value="Elp3/MiaA/NifB-like_rSAM"/>
</dbReference>
<dbReference type="GO" id="GO:0004109">
    <property type="term" value="F:coproporphyrinogen oxidase activity"/>
    <property type="evidence" value="ECO:0007669"/>
    <property type="project" value="InterPro"/>
</dbReference>
<dbReference type="CDD" id="cd01335">
    <property type="entry name" value="Radical_SAM"/>
    <property type="match status" value="1"/>
</dbReference>
<accession>A0A2U2XCN3</accession>
<dbReference type="SFLD" id="SFLDF00288">
    <property type="entry name" value="HemN-like__clustered_with_nucl"/>
    <property type="match status" value="1"/>
</dbReference>
<dbReference type="PANTHER" id="PTHR13932:SF5">
    <property type="entry name" value="RADICAL S-ADENOSYL METHIONINE DOMAIN-CONTAINING PROTEIN 1, MITOCHONDRIAL"/>
    <property type="match status" value="1"/>
</dbReference>
<dbReference type="SUPFAM" id="SSF102114">
    <property type="entry name" value="Radical SAM enzymes"/>
    <property type="match status" value="1"/>
</dbReference>
<evidence type="ECO:0000256" key="1">
    <source>
        <dbReference type="ARBA" id="ARBA00006100"/>
    </source>
</evidence>
<protein>
    <recommendedName>
        <fullName evidence="2">Heme chaperone HemW</fullName>
    </recommendedName>
</protein>
<reference evidence="4 5" key="2">
    <citation type="submission" date="2018-05" db="EMBL/GenBank/DDBJ databases">
        <authorList>
            <person name="Lanie J.A."/>
            <person name="Ng W.-L."/>
            <person name="Kazmierczak K.M."/>
            <person name="Andrzejewski T.M."/>
            <person name="Davidsen T.M."/>
            <person name="Wayne K.J."/>
            <person name="Tettelin H."/>
            <person name="Glass J.I."/>
            <person name="Rusch D."/>
            <person name="Podicherti R."/>
            <person name="Tsui H.-C.T."/>
            <person name="Winkler M.E."/>
        </authorList>
    </citation>
    <scope>NUCLEOTIDE SEQUENCE [LARGE SCALE GENOMIC DNA]</scope>
    <source>
        <strain evidence="4 5">C305</strain>
    </source>
</reference>
<dbReference type="SFLD" id="SFLDF00562">
    <property type="entry name" value="HemN-like__clustered_with_heat"/>
    <property type="match status" value="1"/>
</dbReference>
<dbReference type="SFLD" id="SFLDS00029">
    <property type="entry name" value="Radical_SAM"/>
    <property type="match status" value="1"/>
</dbReference>
<dbReference type="InterPro" id="IPR010723">
    <property type="entry name" value="HemN_C"/>
</dbReference>
<dbReference type="PANTHER" id="PTHR13932">
    <property type="entry name" value="COPROPORPHYRINIGEN III OXIDASE"/>
    <property type="match status" value="1"/>
</dbReference>
<keyword evidence="2" id="KW-0963">Cytoplasm</keyword>
<keyword evidence="2" id="KW-0004">4Fe-4S</keyword>
<dbReference type="InterPro" id="IPR004559">
    <property type="entry name" value="HemW-like"/>
</dbReference>
<keyword evidence="2" id="KW-0408">Iron</keyword>
<dbReference type="GO" id="GO:0005737">
    <property type="term" value="C:cytoplasm"/>
    <property type="evidence" value="ECO:0007669"/>
    <property type="project" value="UniProtKB-SubCell"/>
</dbReference>
<organism evidence="4 5">
    <name type="scientific">Brumimicrobium oceani</name>
    <dbReference type="NCBI Taxonomy" id="2100725"/>
    <lineage>
        <taxon>Bacteria</taxon>
        <taxon>Pseudomonadati</taxon>
        <taxon>Bacteroidota</taxon>
        <taxon>Flavobacteriia</taxon>
        <taxon>Flavobacteriales</taxon>
        <taxon>Crocinitomicaceae</taxon>
        <taxon>Brumimicrobium</taxon>
    </lineage>
</organism>
<keyword evidence="2" id="KW-0143">Chaperone</keyword>
<dbReference type="EMBL" id="QFRJ01000005">
    <property type="protein sequence ID" value="PWH85554.1"/>
    <property type="molecule type" value="Genomic_DNA"/>
</dbReference>
<comment type="subcellular location">
    <subcellularLocation>
        <location evidence="2">Cytoplasm</location>
    </subcellularLocation>
</comment>
<dbReference type="InterPro" id="IPR034505">
    <property type="entry name" value="Coproporphyrinogen-III_oxidase"/>
</dbReference>
<comment type="function">
    <text evidence="2">Probably acts as a heme chaperone, transferring heme to an unknown acceptor. Binds one molecule of heme per monomer, possibly covalently. Binds 1 [4Fe-4S] cluster. The cluster is coordinated with 3 cysteines and an exchangeable S-adenosyl-L-methionine.</text>
</comment>
<dbReference type="InterPro" id="IPR023404">
    <property type="entry name" value="rSAM_horseshoe"/>
</dbReference>
<comment type="caution">
    <text evidence="4">The sequence shown here is derived from an EMBL/GenBank/DDBJ whole genome shotgun (WGS) entry which is preliminary data.</text>
</comment>
<dbReference type="InterPro" id="IPR007197">
    <property type="entry name" value="rSAM"/>
</dbReference>
<dbReference type="GO" id="GO:0006779">
    <property type="term" value="P:porphyrin-containing compound biosynthetic process"/>
    <property type="evidence" value="ECO:0007669"/>
    <property type="project" value="InterPro"/>
</dbReference>
<dbReference type="Proteomes" id="UP000245370">
    <property type="component" value="Unassembled WGS sequence"/>
</dbReference>
<dbReference type="SMART" id="SM00729">
    <property type="entry name" value="Elp3"/>
    <property type="match status" value="1"/>
</dbReference>
<reference evidence="4 5" key="1">
    <citation type="submission" date="2018-05" db="EMBL/GenBank/DDBJ databases">
        <title>Brumimicrobium oceani sp. nov., isolated from coastal sediment.</title>
        <authorList>
            <person name="Kou Y."/>
        </authorList>
    </citation>
    <scope>NUCLEOTIDE SEQUENCE [LARGE SCALE GENOMIC DNA]</scope>
    <source>
        <strain evidence="4 5">C305</strain>
    </source>
</reference>
<dbReference type="SFLD" id="SFLDG01065">
    <property type="entry name" value="anaerobic_coproporphyrinogen-I"/>
    <property type="match status" value="1"/>
</dbReference>
<keyword evidence="5" id="KW-1185">Reference proteome</keyword>
<keyword evidence="2" id="KW-0349">Heme</keyword>
<dbReference type="OrthoDB" id="9808022at2"/>
<dbReference type="InterPro" id="IPR058240">
    <property type="entry name" value="rSAM_sf"/>
</dbReference>
<dbReference type="GO" id="GO:0046872">
    <property type="term" value="F:metal ion binding"/>
    <property type="evidence" value="ECO:0007669"/>
    <property type="project" value="UniProtKB-UniRule"/>
</dbReference>
<keyword evidence="2" id="KW-0479">Metal-binding</keyword>
<dbReference type="AlphaFoldDB" id="A0A2U2XCN3"/>
<evidence type="ECO:0000259" key="3">
    <source>
        <dbReference type="PROSITE" id="PS51918"/>
    </source>
</evidence>
<dbReference type="Gene3D" id="3.80.30.20">
    <property type="entry name" value="tm_1862 like domain"/>
    <property type="match status" value="1"/>
</dbReference>
<gene>
    <name evidence="4" type="ORF">DIT68_07905</name>
</gene>